<keyword evidence="3" id="KW-1185">Reference proteome</keyword>
<proteinExistence type="predicted"/>
<feature type="compositionally biased region" description="Gly residues" evidence="1">
    <location>
        <begin position="56"/>
        <end position="66"/>
    </location>
</feature>
<protein>
    <submittedName>
        <fullName evidence="2">Uncharacterized protein</fullName>
    </submittedName>
</protein>
<reference evidence="2 3" key="1">
    <citation type="journal article" date="2016" name="Sci. Rep.">
        <title>The Dendrobium catenatum Lindl. genome sequence provides insights into polysaccharide synthase, floral development and adaptive evolution.</title>
        <authorList>
            <person name="Zhang G.Q."/>
            <person name="Xu Q."/>
            <person name="Bian C."/>
            <person name="Tsai W.C."/>
            <person name="Yeh C.M."/>
            <person name="Liu K.W."/>
            <person name="Yoshida K."/>
            <person name="Zhang L.S."/>
            <person name="Chang S.B."/>
            <person name="Chen F."/>
            <person name="Shi Y."/>
            <person name="Su Y.Y."/>
            <person name="Zhang Y.Q."/>
            <person name="Chen L.J."/>
            <person name="Yin Y."/>
            <person name="Lin M."/>
            <person name="Huang H."/>
            <person name="Deng H."/>
            <person name="Wang Z.W."/>
            <person name="Zhu S.L."/>
            <person name="Zhao X."/>
            <person name="Deng C."/>
            <person name="Niu S.C."/>
            <person name="Huang J."/>
            <person name="Wang M."/>
            <person name="Liu G.H."/>
            <person name="Yang H.J."/>
            <person name="Xiao X.J."/>
            <person name="Hsiao Y.Y."/>
            <person name="Wu W.L."/>
            <person name="Chen Y.Y."/>
            <person name="Mitsuda N."/>
            <person name="Ohme-Takagi M."/>
            <person name="Luo Y.B."/>
            <person name="Van de Peer Y."/>
            <person name="Liu Z.J."/>
        </authorList>
    </citation>
    <scope>NUCLEOTIDE SEQUENCE [LARGE SCALE GENOMIC DNA]</scope>
    <source>
        <tissue evidence="2">The whole plant</tissue>
    </source>
</reference>
<evidence type="ECO:0000313" key="3">
    <source>
        <dbReference type="Proteomes" id="UP000233837"/>
    </source>
</evidence>
<dbReference type="Proteomes" id="UP000233837">
    <property type="component" value="Unassembled WGS sequence"/>
</dbReference>
<name>A0A2I0WYW1_9ASPA</name>
<sequence>MEVNLSIYERRSEGLIFKITMKDRFGSLRWSWPVIEEQYRECRALGGARSCGARGGRIGVQGTGGRHTGHWPDVAV</sequence>
<gene>
    <name evidence="2" type="ORF">MA16_Dca009254</name>
</gene>
<dbReference type="AlphaFoldDB" id="A0A2I0WYW1"/>
<organism evidence="2 3">
    <name type="scientific">Dendrobium catenatum</name>
    <dbReference type="NCBI Taxonomy" id="906689"/>
    <lineage>
        <taxon>Eukaryota</taxon>
        <taxon>Viridiplantae</taxon>
        <taxon>Streptophyta</taxon>
        <taxon>Embryophyta</taxon>
        <taxon>Tracheophyta</taxon>
        <taxon>Spermatophyta</taxon>
        <taxon>Magnoliopsida</taxon>
        <taxon>Liliopsida</taxon>
        <taxon>Asparagales</taxon>
        <taxon>Orchidaceae</taxon>
        <taxon>Epidendroideae</taxon>
        <taxon>Malaxideae</taxon>
        <taxon>Dendrobiinae</taxon>
        <taxon>Dendrobium</taxon>
    </lineage>
</organism>
<reference evidence="2 3" key="2">
    <citation type="journal article" date="2017" name="Nature">
        <title>The Apostasia genome and the evolution of orchids.</title>
        <authorList>
            <person name="Zhang G.Q."/>
            <person name="Liu K.W."/>
            <person name="Li Z."/>
            <person name="Lohaus R."/>
            <person name="Hsiao Y.Y."/>
            <person name="Niu S.C."/>
            <person name="Wang J.Y."/>
            <person name="Lin Y.C."/>
            <person name="Xu Q."/>
            <person name="Chen L.J."/>
            <person name="Yoshida K."/>
            <person name="Fujiwara S."/>
            <person name="Wang Z.W."/>
            <person name="Zhang Y.Q."/>
            <person name="Mitsuda N."/>
            <person name="Wang M."/>
            <person name="Liu G.H."/>
            <person name="Pecoraro L."/>
            <person name="Huang H.X."/>
            <person name="Xiao X.J."/>
            <person name="Lin M."/>
            <person name="Wu X.Y."/>
            <person name="Wu W.L."/>
            <person name="Chen Y.Y."/>
            <person name="Chang S.B."/>
            <person name="Sakamoto S."/>
            <person name="Ohme-Takagi M."/>
            <person name="Yagi M."/>
            <person name="Zeng S.J."/>
            <person name="Shen C.Y."/>
            <person name="Yeh C.M."/>
            <person name="Luo Y.B."/>
            <person name="Tsai W.C."/>
            <person name="Van de Peer Y."/>
            <person name="Liu Z.J."/>
        </authorList>
    </citation>
    <scope>NUCLEOTIDE SEQUENCE [LARGE SCALE GENOMIC DNA]</scope>
    <source>
        <tissue evidence="2">The whole plant</tissue>
    </source>
</reference>
<feature type="region of interest" description="Disordered" evidence="1">
    <location>
        <begin position="56"/>
        <end position="76"/>
    </location>
</feature>
<evidence type="ECO:0000313" key="2">
    <source>
        <dbReference type="EMBL" id="PKU80843.1"/>
    </source>
</evidence>
<dbReference type="EMBL" id="KZ502309">
    <property type="protein sequence ID" value="PKU80843.1"/>
    <property type="molecule type" value="Genomic_DNA"/>
</dbReference>
<accession>A0A2I0WYW1</accession>
<evidence type="ECO:0000256" key="1">
    <source>
        <dbReference type="SAM" id="MobiDB-lite"/>
    </source>
</evidence>